<evidence type="ECO:0000256" key="2">
    <source>
        <dbReference type="SAM" id="Phobius"/>
    </source>
</evidence>
<feature type="compositionally biased region" description="Low complexity" evidence="1">
    <location>
        <begin position="525"/>
        <end position="534"/>
    </location>
</feature>
<feature type="compositionally biased region" description="Polar residues" evidence="1">
    <location>
        <begin position="413"/>
        <end position="432"/>
    </location>
</feature>
<dbReference type="AlphaFoldDB" id="A0A6N2SKE3"/>
<protein>
    <recommendedName>
        <fullName evidence="4">DivIVA domain-containing protein</fullName>
    </recommendedName>
</protein>
<dbReference type="EMBL" id="CACRSP010000003">
    <property type="protein sequence ID" value="VYS93917.1"/>
    <property type="molecule type" value="Genomic_DNA"/>
</dbReference>
<dbReference type="NCBIfam" id="TIGR03544">
    <property type="entry name" value="DivI1A_domain"/>
    <property type="match status" value="1"/>
</dbReference>
<feature type="region of interest" description="Disordered" evidence="1">
    <location>
        <begin position="112"/>
        <end position="143"/>
    </location>
</feature>
<dbReference type="InterPro" id="IPR019933">
    <property type="entry name" value="DivIVA_domain"/>
</dbReference>
<feature type="transmembrane region" description="Helical" evidence="2">
    <location>
        <begin position="390"/>
        <end position="408"/>
    </location>
</feature>
<feature type="compositionally biased region" description="Acidic residues" evidence="1">
    <location>
        <begin position="317"/>
        <end position="330"/>
    </location>
</feature>
<evidence type="ECO:0000256" key="1">
    <source>
        <dbReference type="SAM" id="MobiDB-lite"/>
    </source>
</evidence>
<feature type="compositionally biased region" description="Low complexity" evidence="1">
    <location>
        <begin position="112"/>
        <end position="123"/>
    </location>
</feature>
<gene>
    <name evidence="3" type="ORF">BDLFYP24_01565</name>
</gene>
<keyword evidence="2" id="KW-0472">Membrane</keyword>
<proteinExistence type="predicted"/>
<name>A0A6N2SKE3_9BIFI</name>
<organism evidence="3">
    <name type="scientific">Bifidobacterium dentium</name>
    <dbReference type="NCBI Taxonomy" id="1689"/>
    <lineage>
        <taxon>Bacteria</taxon>
        <taxon>Bacillati</taxon>
        <taxon>Actinomycetota</taxon>
        <taxon>Actinomycetes</taxon>
        <taxon>Bifidobacteriales</taxon>
        <taxon>Bifidobacteriaceae</taxon>
        <taxon>Bifidobacterium</taxon>
    </lineage>
</organism>
<feature type="region of interest" description="Disordered" evidence="1">
    <location>
        <begin position="519"/>
        <end position="543"/>
    </location>
</feature>
<reference evidence="3" key="1">
    <citation type="submission" date="2019-11" db="EMBL/GenBank/DDBJ databases">
        <authorList>
            <person name="Feng L."/>
        </authorList>
    </citation>
    <scope>NUCLEOTIDE SEQUENCE</scope>
    <source>
        <strain evidence="3">BdentiumLFYP24</strain>
    </source>
</reference>
<dbReference type="InterPro" id="IPR032290">
    <property type="entry name" value="DUF4839"/>
</dbReference>
<feature type="region of interest" description="Disordered" evidence="1">
    <location>
        <begin position="315"/>
        <end position="373"/>
    </location>
</feature>
<evidence type="ECO:0000313" key="3">
    <source>
        <dbReference type="EMBL" id="VYS93917.1"/>
    </source>
</evidence>
<sequence>MSCPARFITAEELQSIKLPVANFAEGYRTDEVDVFFRECVETLRNGYGLSADDVEQHPFTTTYTGGYAVNDVDLVLDRIVQTLRSRPSGSHAMPMGQPEGQYAQYAQPVPSQYPAQQQYPSVPRSLASASSQPEPRPASQPTVLGGLLSKARKSAEKFVKDNDLEGKLEAGRTKAKEVLSKAKSEADRIAAEDSLEDRINVMREQSARAWNGIQSNETVRKATARMQDAAQIIGDSIDEARSVYEERKQLRKWNAEEHTAPHDRAGIKAEDAEPTATVEIVLEEQAPTVALPTVPGGAGSEPTDVMAPIDVASAVEPDGDANLPDEADENPLERPDPTYDTLAKSDMTPALRWPSDEKQNQSGEQSSRHKNEGNATSDVFAALLKDKRGLTILIGCVAALLLLVGIAYCASQPSGDSGKNDSALTPSYSGTPDSGDKDELSAPSFTTIDTNALKGHSTKDVMEELDGENLAYNFVIDGGDGSDQTSTVKMYVRNGEEWTVTKARQSTTDGKVTLTVRKNETTSKESQQQESQQQPDSDGVITTANNPEFAALLALKDPDDSSVAVFAEKYKGRTIEFDGNIANVIPNDEHPRFLLDYTLVYGGDYNTDSVSGPNFGFEGITWSDFHDGSVGLPAFVHEGQNVHIKATVDKYNPDNGLFKLELVEMTAR</sequence>
<evidence type="ECO:0008006" key="4">
    <source>
        <dbReference type="Google" id="ProtNLM"/>
    </source>
</evidence>
<keyword evidence="2" id="KW-1133">Transmembrane helix</keyword>
<feature type="region of interest" description="Disordered" evidence="1">
    <location>
        <begin position="413"/>
        <end position="448"/>
    </location>
</feature>
<dbReference type="Pfam" id="PF16127">
    <property type="entry name" value="DUF4839"/>
    <property type="match status" value="1"/>
</dbReference>
<keyword evidence="2" id="KW-0812">Transmembrane</keyword>
<accession>A0A6N2SKE3</accession>